<sequence>MMAKSWLCDTSNKLISCLLLAIVLVLPLLGVGQTTVPAAGSVAPPSKPVPVPTTTVAPTPVASAAEGWALVRTIKLATTGVASLDRRGTLYVVDRQNNIVQLGAEGQALNTYSPALPGHIAQLEAWNTTKILAFYDDRQQLLLLDRFLAPLTQVRTADFLDGTIRVATIAPDERLWLFDESNIALKQFDLSQQRPTITTPMDLLVGRSKPDFRFLRQYQNNVYLVDRVGGILVFDNLGNYRKKLPFTGLSYVGFLGDELYYVADNALHFFHLYNFTDRTLPLPTTDVQQVLVSEQYAYVLLPKEIRVYTLAGAPK</sequence>
<organism evidence="1 2">
    <name type="scientific">Hymenobacter defluvii</name>
    <dbReference type="NCBI Taxonomy" id="2054411"/>
    <lineage>
        <taxon>Bacteria</taxon>
        <taxon>Pseudomonadati</taxon>
        <taxon>Bacteroidota</taxon>
        <taxon>Cytophagia</taxon>
        <taxon>Cytophagales</taxon>
        <taxon>Hymenobacteraceae</taxon>
        <taxon>Hymenobacter</taxon>
    </lineage>
</organism>
<reference evidence="1 2" key="1">
    <citation type="submission" date="2021-03" db="EMBL/GenBank/DDBJ databases">
        <authorList>
            <person name="Kim M.K."/>
        </authorList>
    </citation>
    <scope>NUCLEOTIDE SEQUENCE [LARGE SCALE GENOMIC DNA]</scope>
    <source>
        <strain evidence="1 2">BT507</strain>
    </source>
</reference>
<evidence type="ECO:0000313" key="2">
    <source>
        <dbReference type="Proteomes" id="UP000670527"/>
    </source>
</evidence>
<evidence type="ECO:0000313" key="1">
    <source>
        <dbReference type="EMBL" id="MBO3272870.1"/>
    </source>
</evidence>
<gene>
    <name evidence="1" type="ORF">J4D97_19625</name>
</gene>
<proteinExistence type="predicted"/>
<name>A0ABS3TGS5_9BACT</name>
<dbReference type="SUPFAM" id="SSF101898">
    <property type="entry name" value="NHL repeat"/>
    <property type="match status" value="1"/>
</dbReference>
<evidence type="ECO:0008006" key="3">
    <source>
        <dbReference type="Google" id="ProtNLM"/>
    </source>
</evidence>
<dbReference type="RefSeq" id="WP_208309053.1">
    <property type="nucleotide sequence ID" value="NZ_JAGETX010000019.1"/>
</dbReference>
<dbReference type="Proteomes" id="UP000670527">
    <property type="component" value="Unassembled WGS sequence"/>
</dbReference>
<protein>
    <recommendedName>
        <fullName evidence="3">6-bladed beta-propeller</fullName>
    </recommendedName>
</protein>
<keyword evidence="2" id="KW-1185">Reference proteome</keyword>
<comment type="caution">
    <text evidence="1">The sequence shown here is derived from an EMBL/GenBank/DDBJ whole genome shotgun (WGS) entry which is preliminary data.</text>
</comment>
<accession>A0ABS3TGS5</accession>
<dbReference type="EMBL" id="JAGETX010000019">
    <property type="protein sequence ID" value="MBO3272870.1"/>
    <property type="molecule type" value="Genomic_DNA"/>
</dbReference>